<reference evidence="1 2" key="1">
    <citation type="journal article" date="2011" name="J. Bacteriol.">
        <title>Genome sequence of Haloplasma contractile, an unusual contractile bacterium from a deep-sea anoxic brine lake.</title>
        <authorList>
            <person name="Antunes A."/>
            <person name="Alam I."/>
            <person name="El Dorry H."/>
            <person name="Siam R."/>
            <person name="Robertson A."/>
            <person name="Bajic V.B."/>
            <person name="Stingl U."/>
        </authorList>
    </citation>
    <scope>NUCLEOTIDE SEQUENCE [LARGE SCALE GENOMIC DNA]</scope>
    <source>
        <strain evidence="1 2">SSD-17B</strain>
    </source>
</reference>
<protein>
    <submittedName>
        <fullName evidence="1">Uncharacterized protein</fullName>
    </submittedName>
</protein>
<gene>
    <name evidence="1" type="ORF">HLPCO_002342</name>
</gene>
<dbReference type="InParanoid" id="U2E9X0"/>
<evidence type="ECO:0000313" key="2">
    <source>
        <dbReference type="Proteomes" id="UP000005707"/>
    </source>
</evidence>
<dbReference type="eggNOG" id="ENOG5034AH0">
    <property type="taxonomic scope" value="Bacteria"/>
</dbReference>
<dbReference type="RefSeq" id="WP_008825420.1">
    <property type="nucleotide sequence ID" value="NZ_AFNU02000009.1"/>
</dbReference>
<comment type="caution">
    <text evidence="1">The sequence shown here is derived from an EMBL/GenBank/DDBJ whole genome shotgun (WGS) entry which is preliminary data.</text>
</comment>
<sequence length="166" mass="19135">MKKLIIVSGLIFFLMFNTTRIYAYWKDTSHTYVTEEKPVEIITESMVSDTGKYLVPKGSILGVNDIEEIVFTYEVFVEEGKTLDIKTENLTINGIELSSELSDLFTFTFKQQVIEEDTLTTNFFERSQNGYFVEVTLYLSMQMPSYEQYQTIAGGIMRFDVALEAE</sequence>
<name>U2E9X0_9MOLU</name>
<dbReference type="AlphaFoldDB" id="U2E9X0"/>
<dbReference type="OrthoDB" id="9964253at2"/>
<proteinExistence type="predicted"/>
<organism evidence="1 2">
    <name type="scientific">Haloplasma contractile SSD-17B</name>
    <dbReference type="NCBI Taxonomy" id="1033810"/>
    <lineage>
        <taxon>Bacteria</taxon>
        <taxon>Bacillati</taxon>
        <taxon>Mycoplasmatota</taxon>
        <taxon>Mollicutes</taxon>
        <taxon>Haloplasmatales</taxon>
        <taxon>Haloplasmataceae</taxon>
        <taxon>Haloplasma</taxon>
    </lineage>
</organism>
<reference evidence="1 2" key="2">
    <citation type="journal article" date="2013" name="PLoS ONE">
        <title>INDIGO - INtegrated Data Warehouse of MIcrobial GenOmes with Examples from the Red Sea Extremophiles.</title>
        <authorList>
            <person name="Alam I."/>
            <person name="Antunes A."/>
            <person name="Kamau A.A."/>
            <person name="Ba Alawi W."/>
            <person name="Kalkatawi M."/>
            <person name="Stingl U."/>
            <person name="Bajic V.B."/>
        </authorList>
    </citation>
    <scope>NUCLEOTIDE SEQUENCE [LARGE SCALE GENOMIC DNA]</scope>
    <source>
        <strain evidence="1 2">SSD-17B</strain>
    </source>
</reference>
<dbReference type="EMBL" id="AFNU02000009">
    <property type="protein sequence ID" value="ERJ11641.1"/>
    <property type="molecule type" value="Genomic_DNA"/>
</dbReference>
<keyword evidence="2" id="KW-1185">Reference proteome</keyword>
<dbReference type="Proteomes" id="UP000005707">
    <property type="component" value="Unassembled WGS sequence"/>
</dbReference>
<evidence type="ECO:0000313" key="1">
    <source>
        <dbReference type="EMBL" id="ERJ11641.1"/>
    </source>
</evidence>
<accession>U2E9X0</accession>